<feature type="transmembrane region" description="Helical" evidence="1">
    <location>
        <begin position="37"/>
        <end position="60"/>
    </location>
</feature>
<keyword evidence="1" id="KW-1133">Transmembrane helix</keyword>
<dbReference type="RefSeq" id="WP_010023356.1">
    <property type="nucleotide sequence ID" value="NZ_AFVQ02000005.1"/>
</dbReference>
<evidence type="ECO:0000313" key="3">
    <source>
        <dbReference type="Proteomes" id="UP000035553"/>
    </source>
</evidence>
<sequence>MTAFSMEHLSTLYIILLLEVGLILFRQASFARSKLRFWLAAILILGETGYQIGTVLVGKWTLRNSLPLEVSDLSALLTAIALLTRKRPLAAILYFVGISSALQALLTPDLNASFPDLRYIQFFATHGATVLGCTYLIAVAGIRPTYRALWFAAAWLNAYAVLMFIVNRLLNANYMYLMHKPKLSALNLFGPWPWYLIWAELAMLIEFHLLYLISRKFAGRRRK</sequence>
<feature type="transmembrane region" description="Helical" evidence="1">
    <location>
        <begin position="192"/>
        <end position="213"/>
    </location>
</feature>
<feature type="transmembrane region" description="Helical" evidence="1">
    <location>
        <begin position="6"/>
        <end position="25"/>
    </location>
</feature>
<reference evidence="2 3" key="1">
    <citation type="journal article" date="2011" name="J. Bacteriol.">
        <title>Draft genome sequence of Sporolactobacillus inulinus strain CASD, an efficient D-lactic acid-producing bacterium with high-concentration lactate tolerance capability.</title>
        <authorList>
            <person name="Yu B."/>
            <person name="Su F."/>
            <person name="Wang L."/>
            <person name="Xu K."/>
            <person name="Zhao B."/>
            <person name="Xu P."/>
        </authorList>
    </citation>
    <scope>NUCLEOTIDE SEQUENCE [LARGE SCALE GENOMIC DNA]</scope>
    <source>
        <strain evidence="2 3">CASD</strain>
    </source>
</reference>
<feature type="transmembrane region" description="Helical" evidence="1">
    <location>
        <begin position="149"/>
        <end position="170"/>
    </location>
</feature>
<dbReference type="InterPro" id="IPR011737">
    <property type="entry name" value="CHP02206_TP0381"/>
</dbReference>
<comment type="caution">
    <text evidence="2">The sequence shown here is derived from an EMBL/GenBank/DDBJ whole genome shotgun (WGS) entry which is preliminary data.</text>
</comment>
<keyword evidence="1" id="KW-0472">Membrane</keyword>
<evidence type="ECO:0000313" key="2">
    <source>
        <dbReference type="EMBL" id="KLI03910.1"/>
    </source>
</evidence>
<protein>
    <recommendedName>
        <fullName evidence="4">ABC transporter permease</fullName>
    </recommendedName>
</protein>
<name>A0A0U1QSY6_9BACL</name>
<evidence type="ECO:0000256" key="1">
    <source>
        <dbReference type="SAM" id="Phobius"/>
    </source>
</evidence>
<dbReference type="Pfam" id="PF14808">
    <property type="entry name" value="TMEM164"/>
    <property type="match status" value="1"/>
</dbReference>
<dbReference type="OrthoDB" id="9813172at2"/>
<gene>
    <name evidence="2" type="ORF">SINU_00350</name>
</gene>
<feature type="transmembrane region" description="Helical" evidence="1">
    <location>
        <begin position="91"/>
        <end position="107"/>
    </location>
</feature>
<proteinExistence type="predicted"/>
<dbReference type="STRING" id="1069536.SINU_00350"/>
<dbReference type="EMBL" id="AFVQ02000005">
    <property type="protein sequence ID" value="KLI03910.1"/>
    <property type="molecule type" value="Genomic_DNA"/>
</dbReference>
<dbReference type="NCBIfam" id="TIGR02206">
    <property type="entry name" value="intg_mem_TP0381"/>
    <property type="match status" value="1"/>
</dbReference>
<feature type="transmembrane region" description="Helical" evidence="1">
    <location>
        <begin position="119"/>
        <end position="142"/>
    </location>
</feature>
<keyword evidence="3" id="KW-1185">Reference proteome</keyword>
<organism evidence="2 3">
    <name type="scientific">Sporolactobacillus inulinus CASD</name>
    <dbReference type="NCBI Taxonomy" id="1069536"/>
    <lineage>
        <taxon>Bacteria</taxon>
        <taxon>Bacillati</taxon>
        <taxon>Bacillota</taxon>
        <taxon>Bacilli</taxon>
        <taxon>Bacillales</taxon>
        <taxon>Sporolactobacillaceae</taxon>
        <taxon>Sporolactobacillus</taxon>
    </lineage>
</organism>
<accession>A0A0U1QSY6</accession>
<keyword evidence="1" id="KW-0812">Transmembrane</keyword>
<dbReference type="AlphaFoldDB" id="A0A0U1QSY6"/>
<evidence type="ECO:0008006" key="4">
    <source>
        <dbReference type="Google" id="ProtNLM"/>
    </source>
</evidence>
<dbReference type="Proteomes" id="UP000035553">
    <property type="component" value="Unassembled WGS sequence"/>
</dbReference>